<evidence type="ECO:0000313" key="1">
    <source>
        <dbReference type="EMBL" id="OWR55133.1"/>
    </source>
</evidence>
<reference evidence="1 2" key="1">
    <citation type="journal article" date="2011" name="Cell">
        <title>The monarch butterfly genome yields insights into long-distance migration.</title>
        <authorList>
            <person name="Zhan S."/>
            <person name="Merlin C."/>
            <person name="Boore J.L."/>
            <person name="Reppert S.M."/>
        </authorList>
    </citation>
    <scope>NUCLEOTIDE SEQUENCE [LARGE SCALE GENOMIC DNA]</scope>
    <source>
        <strain evidence="1">F-2</strain>
    </source>
</reference>
<keyword evidence="2" id="KW-1185">Reference proteome</keyword>
<proteinExistence type="predicted"/>
<dbReference type="AlphaFoldDB" id="A0A212FN34"/>
<dbReference type="STRING" id="278856.A0A212FN34"/>
<comment type="caution">
    <text evidence="1">The sequence shown here is derived from an EMBL/GenBank/DDBJ whole genome shotgun (WGS) entry which is preliminary data.</text>
</comment>
<dbReference type="SUPFAM" id="SSF50978">
    <property type="entry name" value="WD40 repeat-like"/>
    <property type="match status" value="1"/>
</dbReference>
<name>A0A212FN34_DANPL</name>
<evidence type="ECO:0008006" key="3">
    <source>
        <dbReference type="Google" id="ProtNLM"/>
    </source>
</evidence>
<dbReference type="InterPro" id="IPR036322">
    <property type="entry name" value="WD40_repeat_dom_sf"/>
</dbReference>
<organism evidence="1 2">
    <name type="scientific">Danaus plexippus plexippus</name>
    <dbReference type="NCBI Taxonomy" id="278856"/>
    <lineage>
        <taxon>Eukaryota</taxon>
        <taxon>Metazoa</taxon>
        <taxon>Ecdysozoa</taxon>
        <taxon>Arthropoda</taxon>
        <taxon>Hexapoda</taxon>
        <taxon>Insecta</taxon>
        <taxon>Pterygota</taxon>
        <taxon>Neoptera</taxon>
        <taxon>Endopterygota</taxon>
        <taxon>Lepidoptera</taxon>
        <taxon>Glossata</taxon>
        <taxon>Ditrysia</taxon>
        <taxon>Papilionoidea</taxon>
        <taxon>Nymphalidae</taxon>
        <taxon>Danainae</taxon>
        <taxon>Danaini</taxon>
        <taxon>Danaina</taxon>
        <taxon>Danaus</taxon>
        <taxon>Danaus</taxon>
    </lineage>
</organism>
<dbReference type="EMBL" id="AGBW02007648">
    <property type="protein sequence ID" value="OWR55133.1"/>
    <property type="molecule type" value="Genomic_DNA"/>
</dbReference>
<dbReference type="InParanoid" id="A0A212FN34"/>
<dbReference type="Proteomes" id="UP000007151">
    <property type="component" value="Unassembled WGS sequence"/>
</dbReference>
<gene>
    <name evidence="1" type="ORF">KGM_206944</name>
</gene>
<protein>
    <recommendedName>
        <fullName evidence="3">Transcription factor IIIC 90kDa subunit N-terminal domain-containing protein</fullName>
    </recommendedName>
</protein>
<accession>A0A212FN34</accession>
<evidence type="ECO:0000313" key="2">
    <source>
        <dbReference type="Proteomes" id="UP000007151"/>
    </source>
</evidence>
<sequence>MMTNPALWPHNKQITKEMTDIVQFDWLPQDLIIHSERLLSILNSVGNVELYVQKRLKWDCIADISLLMNKYLLNENNTELPKEFDDLKQFVYKIETSAICWSPYSNNNNTCYFITAMRSVRLIFWLLTLDNNISIQCCGEIEPAHSAIISKIYWVSLQNTFLLVTCNELGQIVAHDCSIEDNKIKNTQTKILWPHTDKMVPISFHYYLHDDKIIMLYNKHRHLIIQMFDRNIECLSQYVETVNDFKIVCITQNDNIFYLCTENVKMYTINICIEHNKLNVELNEIMIKDIYPGHELCSVAISKNKALFALAMVDQKVQHRKLQLKVHVVLMCAEAEFDANVAKIIYNPAKSLSNIWDQIEVLRLKTLKMKKLPIIDYKNLLKEGDSDVYKLKVYYVFLTLYFNLQKYIVKKRKGLLPEVSVDKIKNHILTFQAIKTLTSIHERHRDGKGLSEFDRQCLDGCKKFVQYYCDKYSKCINDLIPQNILNSVNANVQYVCQCCDEDIVGFTCKYKHLNMFCSITFTPIVEDNYLVCKVCGMTAQYELRKQKPLCPLCDRYLSDSLLPL</sequence>
<dbReference type="KEGG" id="dpl:KGM_206944"/>